<evidence type="ECO:0000259" key="1">
    <source>
        <dbReference type="Pfam" id="PF26215"/>
    </source>
</evidence>
<keyword evidence="3" id="KW-1185">Reference proteome</keyword>
<evidence type="ECO:0000313" key="2">
    <source>
        <dbReference type="EMBL" id="PFX22598.1"/>
    </source>
</evidence>
<sequence length="147" mass="16909">MSIVGSEGNLTGSYTPVKFLDTLILDNRYKRSLLTTTLNRAHRLSSSSDLFATECDNLKEMFLKLKYPERPLTVQSPEYSSSLKTENRRLMLRGNVVKNRTFSKCGDNSRKIDSAHILKLGRPYGETKHSILRLAEYRFLFEKIDKS</sequence>
<accession>A0A2B4S211</accession>
<protein>
    <recommendedName>
        <fullName evidence="1">Helix-turn-helix domain-containing protein</fullName>
    </recommendedName>
</protein>
<feature type="domain" description="Helix-turn-helix" evidence="1">
    <location>
        <begin position="28"/>
        <end position="70"/>
    </location>
</feature>
<dbReference type="InterPro" id="IPR058912">
    <property type="entry name" value="HTH_animal"/>
</dbReference>
<organism evidence="2 3">
    <name type="scientific">Stylophora pistillata</name>
    <name type="common">Smooth cauliflower coral</name>
    <dbReference type="NCBI Taxonomy" id="50429"/>
    <lineage>
        <taxon>Eukaryota</taxon>
        <taxon>Metazoa</taxon>
        <taxon>Cnidaria</taxon>
        <taxon>Anthozoa</taxon>
        <taxon>Hexacorallia</taxon>
        <taxon>Scleractinia</taxon>
        <taxon>Astrocoeniina</taxon>
        <taxon>Pocilloporidae</taxon>
        <taxon>Stylophora</taxon>
    </lineage>
</organism>
<reference evidence="3" key="1">
    <citation type="journal article" date="2017" name="bioRxiv">
        <title>Comparative analysis of the genomes of Stylophora pistillata and Acropora digitifera provides evidence for extensive differences between species of corals.</title>
        <authorList>
            <person name="Voolstra C.R."/>
            <person name="Li Y."/>
            <person name="Liew Y.J."/>
            <person name="Baumgarten S."/>
            <person name="Zoccola D."/>
            <person name="Flot J.-F."/>
            <person name="Tambutte S."/>
            <person name="Allemand D."/>
            <person name="Aranda M."/>
        </authorList>
    </citation>
    <scope>NUCLEOTIDE SEQUENCE [LARGE SCALE GENOMIC DNA]</scope>
</reference>
<dbReference type="AlphaFoldDB" id="A0A2B4S211"/>
<dbReference type="Pfam" id="PF26215">
    <property type="entry name" value="HTH_animal"/>
    <property type="match status" value="1"/>
</dbReference>
<gene>
    <name evidence="2" type="ORF">AWC38_SpisGene25769</name>
</gene>
<name>A0A2B4S211_STYPI</name>
<evidence type="ECO:0000313" key="3">
    <source>
        <dbReference type="Proteomes" id="UP000225706"/>
    </source>
</evidence>
<dbReference type="Proteomes" id="UP000225706">
    <property type="component" value="Unassembled WGS sequence"/>
</dbReference>
<dbReference type="EMBL" id="LSMT01000234">
    <property type="protein sequence ID" value="PFX22598.1"/>
    <property type="molecule type" value="Genomic_DNA"/>
</dbReference>
<comment type="caution">
    <text evidence="2">The sequence shown here is derived from an EMBL/GenBank/DDBJ whole genome shotgun (WGS) entry which is preliminary data.</text>
</comment>
<proteinExistence type="predicted"/>